<dbReference type="STRING" id="1464122.SAMN05421737_106131"/>
<keyword evidence="4 5" id="KW-0560">Oxidoreductase</keyword>
<dbReference type="Proteomes" id="UP000242662">
    <property type="component" value="Unassembled WGS sequence"/>
</dbReference>
<evidence type="ECO:0000256" key="2">
    <source>
        <dbReference type="ARBA" id="ARBA00022630"/>
    </source>
</evidence>
<dbReference type="NCBIfam" id="NF008033">
    <property type="entry name" value="PRK10765.1"/>
    <property type="match status" value="1"/>
</dbReference>
<dbReference type="InterPro" id="IPR000415">
    <property type="entry name" value="Nitroreductase-like"/>
</dbReference>
<evidence type="ECO:0000256" key="1">
    <source>
        <dbReference type="ARBA" id="ARBA00008366"/>
    </source>
</evidence>
<dbReference type="RefSeq" id="WP_245701159.1">
    <property type="nucleotide sequence ID" value="NZ_FMYM01000006.1"/>
</dbReference>
<dbReference type="CDD" id="cd02146">
    <property type="entry name" value="NfsA-like"/>
    <property type="match status" value="1"/>
</dbReference>
<dbReference type="PIRSF" id="PIRSF005426">
    <property type="entry name" value="Frp"/>
    <property type="match status" value="1"/>
</dbReference>
<name>A0A1G6JYC4_9BACI</name>
<gene>
    <name evidence="7" type="ORF">SAMN05421737_106131</name>
</gene>
<protein>
    <submittedName>
        <fullName evidence="7">Nitroreductase</fullName>
    </submittedName>
</protein>
<dbReference type="EMBL" id="FMYM01000006">
    <property type="protein sequence ID" value="SDC23727.1"/>
    <property type="molecule type" value="Genomic_DNA"/>
</dbReference>
<organism evidence="7 8">
    <name type="scientific">Shouchella lonarensis</name>
    <dbReference type="NCBI Taxonomy" id="1464122"/>
    <lineage>
        <taxon>Bacteria</taxon>
        <taxon>Bacillati</taxon>
        <taxon>Bacillota</taxon>
        <taxon>Bacilli</taxon>
        <taxon>Bacillales</taxon>
        <taxon>Bacillaceae</taxon>
        <taxon>Shouchella</taxon>
    </lineage>
</organism>
<dbReference type="SUPFAM" id="SSF55469">
    <property type="entry name" value="FMN-dependent nitroreductase-like"/>
    <property type="match status" value="1"/>
</dbReference>
<proteinExistence type="inferred from homology"/>
<evidence type="ECO:0000313" key="8">
    <source>
        <dbReference type="Proteomes" id="UP000242662"/>
    </source>
</evidence>
<accession>A0A1G6JYC4</accession>
<dbReference type="AlphaFoldDB" id="A0A1G6JYC4"/>
<keyword evidence="8" id="KW-1185">Reference proteome</keyword>
<dbReference type="PANTHER" id="PTHR43425">
    <property type="entry name" value="OXYGEN-INSENSITIVE NADPH NITROREDUCTASE"/>
    <property type="match status" value="1"/>
</dbReference>
<sequence>MLTNDVLQTMSNHRSIRSFTDKPITDEIIDTITTAARWASTSHHVQAYSIVTIKNADTKKDFAEWTGGQPWVASCPVFFVICGDFSRHARASKQYTAPFTVGGIEQLLVATVDASLVAQNMLLAAESLGLGGVMIGGIRNEPEKVATRLQLPKYVFPVMGLALGYPTRYPAQKPRLPQNVTVHEEHYKHHRHALETYDKTISSYYEARTKGADTRNWTARMAQYTEKNKRPHLKGFLQKQGFLTE</sequence>
<dbReference type="InterPro" id="IPR029479">
    <property type="entry name" value="Nitroreductase"/>
</dbReference>
<evidence type="ECO:0000256" key="4">
    <source>
        <dbReference type="ARBA" id="ARBA00023002"/>
    </source>
</evidence>
<keyword evidence="2 5" id="KW-0285">Flavoprotein</keyword>
<feature type="domain" description="Nitroreductase" evidence="6">
    <location>
        <begin position="12"/>
        <end position="165"/>
    </location>
</feature>
<evidence type="ECO:0000259" key="6">
    <source>
        <dbReference type="Pfam" id="PF00881"/>
    </source>
</evidence>
<evidence type="ECO:0000256" key="3">
    <source>
        <dbReference type="ARBA" id="ARBA00022643"/>
    </source>
</evidence>
<dbReference type="InterPro" id="IPR016446">
    <property type="entry name" value="Flavin_OxRdtase_Frp"/>
</dbReference>
<reference evidence="8" key="1">
    <citation type="submission" date="2016-09" db="EMBL/GenBank/DDBJ databases">
        <authorList>
            <person name="Varghese N."/>
            <person name="Submissions S."/>
        </authorList>
    </citation>
    <scope>NUCLEOTIDE SEQUENCE [LARGE SCALE GENOMIC DNA]</scope>
    <source>
        <strain evidence="8">25nlg</strain>
    </source>
</reference>
<keyword evidence="3 5" id="KW-0288">FMN</keyword>
<evidence type="ECO:0000313" key="7">
    <source>
        <dbReference type="EMBL" id="SDC23727.1"/>
    </source>
</evidence>
<dbReference type="PANTHER" id="PTHR43425:SF2">
    <property type="entry name" value="OXYGEN-INSENSITIVE NADPH NITROREDUCTASE"/>
    <property type="match status" value="1"/>
</dbReference>
<evidence type="ECO:0000256" key="5">
    <source>
        <dbReference type="PIRNR" id="PIRNR005426"/>
    </source>
</evidence>
<dbReference type="Pfam" id="PF00881">
    <property type="entry name" value="Nitroreductase"/>
    <property type="match status" value="1"/>
</dbReference>
<comment type="similarity">
    <text evidence="1 5">Belongs to the flavin oxidoreductase frp family.</text>
</comment>
<dbReference type="Gene3D" id="3.40.109.10">
    <property type="entry name" value="NADH Oxidase"/>
    <property type="match status" value="1"/>
</dbReference>
<dbReference type="GO" id="GO:0016491">
    <property type="term" value="F:oxidoreductase activity"/>
    <property type="evidence" value="ECO:0007669"/>
    <property type="project" value="UniProtKB-UniRule"/>
</dbReference>
<keyword evidence="5" id="KW-0521">NADP</keyword>